<evidence type="ECO:0000313" key="2">
    <source>
        <dbReference type="EMBL" id="KXN68008.1"/>
    </source>
</evidence>
<feature type="domain" description="PA" evidence="1">
    <location>
        <begin position="170"/>
        <end position="249"/>
    </location>
</feature>
<dbReference type="Pfam" id="PF02225">
    <property type="entry name" value="PA"/>
    <property type="match status" value="1"/>
</dbReference>
<dbReference type="AlphaFoldDB" id="A0A137NZ77"/>
<dbReference type="EMBL" id="KQ964600">
    <property type="protein sequence ID" value="KXN68008.1"/>
    <property type="molecule type" value="Genomic_DNA"/>
</dbReference>
<dbReference type="InterPro" id="IPR046450">
    <property type="entry name" value="PA_dom_sf"/>
</dbReference>
<dbReference type="InterPro" id="IPR003137">
    <property type="entry name" value="PA_domain"/>
</dbReference>
<accession>A0A137NZ77</accession>
<dbReference type="Gene3D" id="3.50.30.30">
    <property type="match status" value="1"/>
</dbReference>
<reference evidence="2 3" key="1">
    <citation type="journal article" date="2015" name="Genome Biol. Evol.">
        <title>Phylogenomic analyses indicate that early fungi evolved digesting cell walls of algal ancestors of land plants.</title>
        <authorList>
            <person name="Chang Y."/>
            <person name="Wang S."/>
            <person name="Sekimoto S."/>
            <person name="Aerts A.L."/>
            <person name="Choi C."/>
            <person name="Clum A."/>
            <person name="LaButti K.M."/>
            <person name="Lindquist E.A."/>
            <person name="Yee Ngan C."/>
            <person name="Ohm R.A."/>
            <person name="Salamov A.A."/>
            <person name="Grigoriev I.V."/>
            <person name="Spatafora J.W."/>
            <person name="Berbee M.L."/>
        </authorList>
    </citation>
    <scope>NUCLEOTIDE SEQUENCE [LARGE SCALE GENOMIC DNA]</scope>
    <source>
        <strain evidence="2 3">NRRL 28638</strain>
    </source>
</reference>
<organism evidence="2 3">
    <name type="scientific">Conidiobolus coronatus (strain ATCC 28846 / CBS 209.66 / NRRL 28638)</name>
    <name type="common">Delacroixia coronata</name>
    <dbReference type="NCBI Taxonomy" id="796925"/>
    <lineage>
        <taxon>Eukaryota</taxon>
        <taxon>Fungi</taxon>
        <taxon>Fungi incertae sedis</taxon>
        <taxon>Zoopagomycota</taxon>
        <taxon>Entomophthoromycotina</taxon>
        <taxon>Entomophthoromycetes</taxon>
        <taxon>Entomophthorales</taxon>
        <taxon>Ancylistaceae</taxon>
        <taxon>Conidiobolus</taxon>
    </lineage>
</organism>
<protein>
    <recommendedName>
        <fullName evidence="1">PA domain-containing protein</fullName>
    </recommendedName>
</protein>
<proteinExistence type="predicted"/>
<evidence type="ECO:0000259" key="1">
    <source>
        <dbReference type="Pfam" id="PF02225"/>
    </source>
</evidence>
<dbReference type="OrthoDB" id="10013407at2759"/>
<name>A0A137NZ77_CONC2</name>
<dbReference type="STRING" id="796925.A0A137NZ77"/>
<sequence length="282" mass="31329">MRISWPDTCPAFKKDLFHTSTIINRPDFYYAQHLAIQNLYDIPANPNSITKSVIPTSISYSDAFLTKKVNPEPENVGIPEPTIEETDETYPRSVIQNFKVLKTAAEKLVTHNAVIANDSENQWAGISVKSITGDDDEAYSTVIPAALSNFGPPATKSFIMQSLTLLPKELNGCSKIPEPVSQNLKSKFVIVPRGNCTFVEKVYHLQLSGAVGVIFHSNQNKYHFPAVGHLKKVNQIITIPSALITNSSAIRIYNMIDRHPYLAVGFEKASSDDLFQSNDYLI</sequence>
<keyword evidence="3" id="KW-1185">Reference proteome</keyword>
<dbReference type="SUPFAM" id="SSF52025">
    <property type="entry name" value="PA domain"/>
    <property type="match status" value="1"/>
</dbReference>
<gene>
    <name evidence="2" type="ORF">CONCODRAFT_109322</name>
</gene>
<evidence type="ECO:0000313" key="3">
    <source>
        <dbReference type="Proteomes" id="UP000070444"/>
    </source>
</evidence>
<dbReference type="Proteomes" id="UP000070444">
    <property type="component" value="Unassembled WGS sequence"/>
</dbReference>